<dbReference type="Proteomes" id="UP000198253">
    <property type="component" value="Chromosome I"/>
</dbReference>
<organism evidence="1 2">
    <name type="scientific">Micromonospora echinospora</name>
    <name type="common">Micromonospora purpurea</name>
    <dbReference type="NCBI Taxonomy" id="1877"/>
    <lineage>
        <taxon>Bacteria</taxon>
        <taxon>Bacillati</taxon>
        <taxon>Actinomycetota</taxon>
        <taxon>Actinomycetes</taxon>
        <taxon>Micromonosporales</taxon>
        <taxon>Micromonosporaceae</taxon>
        <taxon>Micromonospora</taxon>
    </lineage>
</organism>
<dbReference type="InParanoid" id="A0A1C4ZM96"/>
<dbReference type="EMBL" id="LT607413">
    <property type="protein sequence ID" value="SCF34009.1"/>
    <property type="molecule type" value="Genomic_DNA"/>
</dbReference>
<gene>
    <name evidence="1" type="ORF">GA0070618_5467</name>
</gene>
<name>A0A1C4ZM96_MICEC</name>
<proteinExistence type="predicted"/>
<sequence length="197" mass="19504">MLAGGGTTINIDPADTGTTAAAFGTHACDPNLGGGPFQAEDVWVFALPAAKQQGTFTSLTIEFATEGGPVTETITTTPADDRAIVGDRAWIRTPAGLSSTGELVNPFALTNATAVISGTDGTFDLAQTCPATGGTPSPGLPATGAGISGPTLGKLAAGAAVSSWSASYCSSRNGVVASSHSLSRFIRTPGFCPGRAG</sequence>
<evidence type="ECO:0000313" key="2">
    <source>
        <dbReference type="Proteomes" id="UP000198253"/>
    </source>
</evidence>
<dbReference type="AlphaFoldDB" id="A0A1C4ZM96"/>
<keyword evidence="2" id="KW-1185">Reference proteome</keyword>
<accession>A0A1C4ZM96</accession>
<evidence type="ECO:0000313" key="1">
    <source>
        <dbReference type="EMBL" id="SCF34009.1"/>
    </source>
</evidence>
<reference evidence="2" key="1">
    <citation type="submission" date="2016-06" db="EMBL/GenBank/DDBJ databases">
        <authorList>
            <person name="Varghese N."/>
            <person name="Submissions Spin"/>
        </authorList>
    </citation>
    <scope>NUCLEOTIDE SEQUENCE [LARGE SCALE GENOMIC DNA]</scope>
    <source>
        <strain evidence="2">DSM 43816</strain>
    </source>
</reference>
<protein>
    <submittedName>
        <fullName evidence="1">Uncharacterized protein</fullName>
    </submittedName>
</protein>